<dbReference type="PANTHER" id="PTHR24361">
    <property type="entry name" value="MITOGEN-ACTIVATED KINASE KINASE KINASE"/>
    <property type="match status" value="1"/>
</dbReference>
<reference evidence="5" key="4">
    <citation type="journal article" date="2022" name="Microb. Genom.">
        <title>A global pangenome for the wheat fungal pathogen Pyrenophora tritici-repentis and prediction of effector protein structural homology.</title>
        <authorList>
            <person name="Moolhuijzen P.M."/>
            <person name="See P.T."/>
            <person name="Shi G."/>
            <person name="Powell H.R."/>
            <person name="Cockram J."/>
            <person name="Jorgensen L.N."/>
            <person name="Benslimane H."/>
            <person name="Strelkov S.E."/>
            <person name="Turner J."/>
            <person name="Liu Z."/>
            <person name="Moffat C.S."/>
        </authorList>
    </citation>
    <scope>NUCLEOTIDE SEQUENCE [LARGE SCALE GENOMIC DNA]</scope>
</reference>
<evidence type="ECO:0000313" key="4">
    <source>
        <dbReference type="Proteomes" id="UP000245464"/>
    </source>
</evidence>
<dbReference type="EMBL" id="NRDI02000001">
    <property type="protein sequence ID" value="KAI1519889.1"/>
    <property type="molecule type" value="Genomic_DNA"/>
</dbReference>
<reference evidence="2 4" key="1">
    <citation type="journal article" date="2018" name="BMC Genomics">
        <title>Comparative genomics of the wheat fungal pathogen Pyrenophora tritici-repentis reveals chromosomal variations and genome plasticity.</title>
        <authorList>
            <person name="Moolhuijzen P."/>
            <person name="See P.T."/>
            <person name="Hane J.K."/>
            <person name="Shi G."/>
            <person name="Liu Z."/>
            <person name="Oliver R.P."/>
            <person name="Moffat C.S."/>
        </authorList>
    </citation>
    <scope>NUCLEOTIDE SEQUENCE [LARGE SCALE GENOMIC DNA]</scope>
    <source>
        <strain evidence="2">M4</strain>
    </source>
</reference>
<proteinExistence type="predicted"/>
<dbReference type="OrthoDB" id="5979581at2759"/>
<dbReference type="GO" id="GO:0004674">
    <property type="term" value="F:protein serine/threonine kinase activity"/>
    <property type="evidence" value="ECO:0007669"/>
    <property type="project" value="UniProtKB-KW"/>
</dbReference>
<name>A0A2W1FRA8_9PLEO</name>
<organism evidence="2 4">
    <name type="scientific">Pyrenophora tritici-repentis</name>
    <dbReference type="NCBI Taxonomy" id="45151"/>
    <lineage>
        <taxon>Eukaryota</taxon>
        <taxon>Fungi</taxon>
        <taxon>Dikarya</taxon>
        <taxon>Ascomycota</taxon>
        <taxon>Pezizomycotina</taxon>
        <taxon>Dothideomycetes</taxon>
        <taxon>Pleosporomycetidae</taxon>
        <taxon>Pleosporales</taxon>
        <taxon>Pleosporineae</taxon>
        <taxon>Pleosporaceae</taxon>
        <taxon>Pyrenophora</taxon>
    </lineage>
</organism>
<feature type="domain" description="Protein kinase" evidence="1">
    <location>
        <begin position="1"/>
        <end position="178"/>
    </location>
</feature>
<gene>
    <name evidence="3" type="ORF">Ptr86124_000257</name>
    <name evidence="2" type="ORF">PtrM4_002730</name>
</gene>
<dbReference type="PROSITE" id="PS50011">
    <property type="entry name" value="PROTEIN_KINASE_DOM"/>
    <property type="match status" value="1"/>
</dbReference>
<reference evidence="3" key="2">
    <citation type="submission" date="2021-05" db="EMBL/GenBank/DDBJ databases">
        <authorList>
            <person name="Moolhuijzen P.M."/>
            <person name="Moffat C.S."/>
        </authorList>
    </citation>
    <scope>NUCLEOTIDE SEQUENCE</scope>
    <source>
        <strain evidence="3">86-124</strain>
    </source>
</reference>
<keyword evidence="3" id="KW-0723">Serine/threonine-protein kinase</keyword>
<dbReference type="GO" id="GO:0005737">
    <property type="term" value="C:cytoplasm"/>
    <property type="evidence" value="ECO:0007669"/>
    <property type="project" value="TreeGrafter"/>
</dbReference>
<accession>A0A2W1FRA8</accession>
<dbReference type="SUPFAM" id="SSF56112">
    <property type="entry name" value="Protein kinase-like (PK-like)"/>
    <property type="match status" value="1"/>
</dbReference>
<dbReference type="InterPro" id="IPR011009">
    <property type="entry name" value="Kinase-like_dom_sf"/>
</dbReference>
<keyword evidence="5" id="KW-1185">Reference proteome</keyword>
<keyword evidence="2" id="KW-0418">Kinase</keyword>
<dbReference type="Proteomes" id="UP000245464">
    <property type="component" value="Chromosome 1"/>
</dbReference>
<protein>
    <submittedName>
        <fullName evidence="2">SPS1, Serine-threonine protein kinase</fullName>
    </submittedName>
    <submittedName>
        <fullName evidence="3">Serine/threonine protein kinase</fullName>
    </submittedName>
</protein>
<dbReference type="Proteomes" id="UP000249757">
    <property type="component" value="Unassembled WGS sequence"/>
</dbReference>
<dbReference type="OMA" id="QMRWGTA"/>
<evidence type="ECO:0000313" key="3">
    <source>
        <dbReference type="EMBL" id="KAI1519889.1"/>
    </source>
</evidence>
<evidence type="ECO:0000313" key="5">
    <source>
        <dbReference type="Proteomes" id="UP000249757"/>
    </source>
</evidence>
<dbReference type="InterPro" id="IPR000719">
    <property type="entry name" value="Prot_kinase_dom"/>
</dbReference>
<keyword evidence="2" id="KW-0808">Transferase</keyword>
<dbReference type="GO" id="GO:0005524">
    <property type="term" value="F:ATP binding"/>
    <property type="evidence" value="ECO:0007669"/>
    <property type="project" value="InterPro"/>
</dbReference>
<dbReference type="AlphaFoldDB" id="A0A2W1FRA8"/>
<dbReference type="Pfam" id="PF00069">
    <property type="entry name" value="Pkinase"/>
    <property type="match status" value="1"/>
</dbReference>
<dbReference type="EMBL" id="NQIK02000001">
    <property type="protein sequence ID" value="KAF7576033.1"/>
    <property type="molecule type" value="Genomic_DNA"/>
</dbReference>
<comment type="caution">
    <text evidence="2">The sequence shown here is derived from an EMBL/GenBank/DDBJ whole genome shotgun (WGS) entry which is preliminary data.</text>
</comment>
<dbReference type="InterPro" id="IPR053235">
    <property type="entry name" value="Ser_Thr_kinase"/>
</dbReference>
<sequence length="178" mass="20516">MFTQIVNLIIDIKPDNVFINYHPNNPEEDRFQDIKLGDFGDTYPIDAYGPSSGAFVGIPEWASPEMMFELPWTTATDIWSFGALLISLIYGGNFNLFAPQGPVADLPEEQLAVLVQHYQWFGPFPKKFREIAREDAMMVVERLEQEFTPEMTSLFRRISRKEVSSGDRDFLLRIMKLD</sequence>
<evidence type="ECO:0000259" key="1">
    <source>
        <dbReference type="PROSITE" id="PS50011"/>
    </source>
</evidence>
<reference evidence="3" key="3">
    <citation type="journal article" date="2022" name="bioRxiv">
        <title>A global pangenome for the wheat fungal pathogen Pyrenophora tritici-repentis and prediction of effector protein structural homology.</title>
        <authorList>
            <person name="Moolhuijzen P."/>
            <person name="See P.T."/>
            <person name="Shi G."/>
            <person name="Powell H.R."/>
            <person name="Cockram J."/>
            <person name="Jorgensen L.N."/>
            <person name="Benslimane H."/>
            <person name="Strelkov S.E."/>
            <person name="Turner J."/>
            <person name="Liu Z."/>
            <person name="Moffat C.S."/>
        </authorList>
    </citation>
    <scope>NUCLEOTIDE SEQUENCE</scope>
    <source>
        <strain evidence="3">86-124</strain>
    </source>
</reference>
<dbReference type="Gene3D" id="1.10.510.10">
    <property type="entry name" value="Transferase(Phosphotransferase) domain 1"/>
    <property type="match status" value="1"/>
</dbReference>
<evidence type="ECO:0000313" key="2">
    <source>
        <dbReference type="EMBL" id="KAF7576033.1"/>
    </source>
</evidence>